<feature type="region of interest" description="Disordered" evidence="13">
    <location>
        <begin position="564"/>
        <end position="586"/>
    </location>
</feature>
<evidence type="ECO:0000256" key="13">
    <source>
        <dbReference type="SAM" id="MobiDB-lite"/>
    </source>
</evidence>
<dbReference type="Gene3D" id="3.40.50.300">
    <property type="entry name" value="P-loop containing nucleotide triphosphate hydrolases"/>
    <property type="match status" value="2"/>
</dbReference>
<proteinExistence type="inferred from homology"/>
<evidence type="ECO:0000256" key="12">
    <source>
        <dbReference type="ARBA" id="ARBA00044550"/>
    </source>
</evidence>
<dbReference type="Pfam" id="PF00270">
    <property type="entry name" value="DEAD"/>
    <property type="match status" value="1"/>
</dbReference>
<dbReference type="GO" id="GO:0005524">
    <property type="term" value="F:ATP binding"/>
    <property type="evidence" value="ECO:0007669"/>
    <property type="project" value="UniProtKB-KW"/>
</dbReference>
<dbReference type="CDD" id="cd17920">
    <property type="entry name" value="DEXHc_RecQ"/>
    <property type="match status" value="1"/>
</dbReference>
<dbReference type="PANTHER" id="PTHR13710:SF105">
    <property type="entry name" value="ATP-DEPENDENT DNA HELICASE Q1"/>
    <property type="match status" value="1"/>
</dbReference>
<evidence type="ECO:0000256" key="10">
    <source>
        <dbReference type="ARBA" id="ARBA00034808"/>
    </source>
</evidence>
<sequence>MQHKTYRPSSDRASEDAREELCAAAQKVFGWDTLRPEQLDAMVPLLDGRDVLAVMATGSGKSAIYQVPSLLLPGVTVVVSPLIALQNDQIAGLDHSEAPEAVAINSRQRESENEANWQAVLEHDADYVFLAPEQLAKDEVLERLRSVEVSLLVVDEAHCVAMWGHDFRPEYLRLGDVAEALGRPPVVALTATASPPVREDIVEALRMRDPLVVAGGFDRPNLDIEVRRHTDDGEKRRAVVEAVASLSGPGILYAATRKDTERYAEALRERGIDACPYHAGMRAAEREDVHLGFLDGRCDVVVATSAFGMGIDKPDVRFVVHASVPDSVDSYYQQIGRAGRDGEPATVLMFYRPEDLSLATFFTTHNPDEELIGQVFSAVRSASPMKLGRLRTELDVRGRRLSNAVNLLERCGALVSGRRGLSAADIPRRKAVERARETAASGERLDRSRVEMMRGYAETRGCRRRFLLGYFGEALSDPCGRCDTCRDGASDEAATVSVLPGTETAQVDCETSAFAPNTRVVHAEWGPGVVMTCEHDRVTVLFDSEGYRTLSLEAIAESGVLTVDDAGRPDETHTDTLPAHMEEPVA</sequence>
<dbReference type="Pfam" id="PF16124">
    <property type="entry name" value="RecQ_Zn_bind"/>
    <property type="match status" value="1"/>
</dbReference>
<evidence type="ECO:0000256" key="3">
    <source>
        <dbReference type="ARBA" id="ARBA00022741"/>
    </source>
</evidence>
<keyword evidence="8" id="KW-0413">Isomerase</keyword>
<dbReference type="AlphaFoldDB" id="A0A562E671"/>
<feature type="domain" description="Helicase ATP-binding" evidence="14">
    <location>
        <begin position="42"/>
        <end position="211"/>
    </location>
</feature>
<evidence type="ECO:0000256" key="4">
    <source>
        <dbReference type="ARBA" id="ARBA00022801"/>
    </source>
</evidence>
<dbReference type="InterPro" id="IPR004589">
    <property type="entry name" value="DNA_helicase_ATP-dep_RecQ"/>
</dbReference>
<dbReference type="PROSITE" id="PS51194">
    <property type="entry name" value="HELICASE_CTER"/>
    <property type="match status" value="1"/>
</dbReference>
<dbReference type="GO" id="GO:0005737">
    <property type="term" value="C:cytoplasm"/>
    <property type="evidence" value="ECO:0007669"/>
    <property type="project" value="TreeGrafter"/>
</dbReference>
<evidence type="ECO:0000259" key="15">
    <source>
        <dbReference type="PROSITE" id="PS51194"/>
    </source>
</evidence>
<evidence type="ECO:0000256" key="6">
    <source>
        <dbReference type="ARBA" id="ARBA00022840"/>
    </source>
</evidence>
<comment type="similarity">
    <text evidence="1">Belongs to the helicase family. RecQ subfamily.</text>
</comment>
<keyword evidence="2" id="KW-0479">Metal-binding</keyword>
<dbReference type="GO" id="GO:0006281">
    <property type="term" value="P:DNA repair"/>
    <property type="evidence" value="ECO:0007669"/>
    <property type="project" value="TreeGrafter"/>
</dbReference>
<evidence type="ECO:0000256" key="7">
    <source>
        <dbReference type="ARBA" id="ARBA00023125"/>
    </source>
</evidence>
<dbReference type="RefSeq" id="WP_016691630.1">
    <property type="nucleotide sequence ID" value="NZ_VLJT01000017.1"/>
</dbReference>
<feature type="compositionally biased region" description="Basic and acidic residues" evidence="13">
    <location>
        <begin position="565"/>
        <end position="586"/>
    </location>
</feature>
<dbReference type="Pfam" id="PF00271">
    <property type="entry name" value="Helicase_C"/>
    <property type="match status" value="1"/>
</dbReference>
<dbReference type="SMART" id="SM00490">
    <property type="entry name" value="HELICc"/>
    <property type="match status" value="1"/>
</dbReference>
<organism evidence="16 17">
    <name type="scientific">Rhodococcus rhodochrous J45</name>
    <dbReference type="NCBI Taxonomy" id="935266"/>
    <lineage>
        <taxon>Bacteria</taxon>
        <taxon>Bacillati</taxon>
        <taxon>Actinomycetota</taxon>
        <taxon>Actinomycetes</taxon>
        <taxon>Mycobacteriales</taxon>
        <taxon>Nocardiaceae</taxon>
        <taxon>Rhodococcus</taxon>
    </lineage>
</organism>
<dbReference type="GO" id="GO:0009378">
    <property type="term" value="F:four-way junction helicase activity"/>
    <property type="evidence" value="ECO:0007669"/>
    <property type="project" value="TreeGrafter"/>
</dbReference>
<evidence type="ECO:0000256" key="9">
    <source>
        <dbReference type="ARBA" id="ARBA00034617"/>
    </source>
</evidence>
<gene>
    <name evidence="16" type="ORF">L618_000200002640</name>
</gene>
<name>A0A562E671_RHORH</name>
<dbReference type="GO" id="GO:0046872">
    <property type="term" value="F:metal ion binding"/>
    <property type="evidence" value="ECO:0007669"/>
    <property type="project" value="UniProtKB-KW"/>
</dbReference>
<accession>A0A562E671</accession>
<dbReference type="NCBIfam" id="TIGR00614">
    <property type="entry name" value="recQ_fam"/>
    <property type="match status" value="1"/>
</dbReference>
<protein>
    <recommendedName>
        <fullName evidence="11">ATP-dependent DNA helicase RecQ</fullName>
        <ecNumber evidence="10">5.6.2.4</ecNumber>
    </recommendedName>
    <alternativeName>
        <fullName evidence="12">DNA 3'-5' helicase RecQ</fullName>
    </alternativeName>
</protein>
<evidence type="ECO:0000256" key="2">
    <source>
        <dbReference type="ARBA" id="ARBA00022723"/>
    </source>
</evidence>
<dbReference type="GO" id="GO:0006310">
    <property type="term" value="P:DNA recombination"/>
    <property type="evidence" value="ECO:0007669"/>
    <property type="project" value="InterPro"/>
</dbReference>
<dbReference type="InterPro" id="IPR032284">
    <property type="entry name" value="RecQ_Zn-bd"/>
</dbReference>
<dbReference type="GO" id="GO:0043590">
    <property type="term" value="C:bacterial nucleoid"/>
    <property type="evidence" value="ECO:0007669"/>
    <property type="project" value="TreeGrafter"/>
</dbReference>
<dbReference type="GO" id="GO:0016787">
    <property type="term" value="F:hydrolase activity"/>
    <property type="evidence" value="ECO:0007669"/>
    <property type="project" value="UniProtKB-KW"/>
</dbReference>
<evidence type="ECO:0000313" key="16">
    <source>
        <dbReference type="EMBL" id="TWH17183.1"/>
    </source>
</evidence>
<evidence type="ECO:0000256" key="1">
    <source>
        <dbReference type="ARBA" id="ARBA00005446"/>
    </source>
</evidence>
<dbReference type="InterPro" id="IPR002464">
    <property type="entry name" value="DNA/RNA_helicase_DEAH_CS"/>
</dbReference>
<keyword evidence="6" id="KW-0067">ATP-binding</keyword>
<dbReference type="EMBL" id="VLJT01000017">
    <property type="protein sequence ID" value="TWH17183.1"/>
    <property type="molecule type" value="Genomic_DNA"/>
</dbReference>
<evidence type="ECO:0000256" key="5">
    <source>
        <dbReference type="ARBA" id="ARBA00022806"/>
    </source>
</evidence>
<feature type="domain" description="Helicase C-terminal" evidence="15">
    <location>
        <begin position="238"/>
        <end position="391"/>
    </location>
</feature>
<dbReference type="InterPro" id="IPR027417">
    <property type="entry name" value="P-loop_NTPase"/>
</dbReference>
<keyword evidence="4" id="KW-0378">Hydrolase</keyword>
<comment type="caution">
    <text evidence="16">The sequence shown here is derived from an EMBL/GenBank/DDBJ whole genome shotgun (WGS) entry which is preliminary data.</text>
</comment>
<evidence type="ECO:0000256" key="11">
    <source>
        <dbReference type="ARBA" id="ARBA00044535"/>
    </source>
</evidence>
<reference evidence="16 17" key="1">
    <citation type="submission" date="2019-07" db="EMBL/GenBank/DDBJ databases">
        <title>Genome sequencing of lignin-degrading bacterial isolates.</title>
        <authorList>
            <person name="Gladden J."/>
        </authorList>
    </citation>
    <scope>NUCLEOTIDE SEQUENCE [LARGE SCALE GENOMIC DNA]</scope>
    <source>
        <strain evidence="16 17">J45</strain>
    </source>
</reference>
<dbReference type="PANTHER" id="PTHR13710">
    <property type="entry name" value="DNA HELICASE RECQ FAMILY MEMBER"/>
    <property type="match status" value="1"/>
</dbReference>
<dbReference type="PROSITE" id="PS00690">
    <property type="entry name" value="DEAH_ATP_HELICASE"/>
    <property type="match status" value="1"/>
</dbReference>
<comment type="catalytic activity">
    <reaction evidence="9">
        <text>Couples ATP hydrolysis with the unwinding of duplex DNA by translocating in the 3'-5' direction.</text>
        <dbReference type="EC" id="5.6.2.4"/>
    </reaction>
</comment>
<dbReference type="GO" id="GO:0030894">
    <property type="term" value="C:replisome"/>
    <property type="evidence" value="ECO:0007669"/>
    <property type="project" value="TreeGrafter"/>
</dbReference>
<evidence type="ECO:0000259" key="14">
    <source>
        <dbReference type="PROSITE" id="PS51192"/>
    </source>
</evidence>
<dbReference type="GO" id="GO:0003677">
    <property type="term" value="F:DNA binding"/>
    <property type="evidence" value="ECO:0007669"/>
    <property type="project" value="UniProtKB-KW"/>
</dbReference>
<evidence type="ECO:0000256" key="8">
    <source>
        <dbReference type="ARBA" id="ARBA00023235"/>
    </source>
</evidence>
<dbReference type="SUPFAM" id="SSF52540">
    <property type="entry name" value="P-loop containing nucleoside triphosphate hydrolases"/>
    <property type="match status" value="1"/>
</dbReference>
<dbReference type="PROSITE" id="PS51192">
    <property type="entry name" value="HELICASE_ATP_BIND_1"/>
    <property type="match status" value="1"/>
</dbReference>
<keyword evidence="7" id="KW-0238">DNA-binding</keyword>
<evidence type="ECO:0000313" key="17">
    <source>
        <dbReference type="Proteomes" id="UP000317573"/>
    </source>
</evidence>
<dbReference type="InterPro" id="IPR014001">
    <property type="entry name" value="Helicase_ATP-bd"/>
</dbReference>
<dbReference type="InterPro" id="IPR011545">
    <property type="entry name" value="DEAD/DEAH_box_helicase_dom"/>
</dbReference>
<dbReference type="InterPro" id="IPR001650">
    <property type="entry name" value="Helicase_C-like"/>
</dbReference>
<dbReference type="Proteomes" id="UP000317573">
    <property type="component" value="Unassembled WGS sequence"/>
</dbReference>
<dbReference type="GO" id="GO:0043138">
    <property type="term" value="F:3'-5' DNA helicase activity"/>
    <property type="evidence" value="ECO:0007669"/>
    <property type="project" value="UniProtKB-EC"/>
</dbReference>
<keyword evidence="3" id="KW-0547">Nucleotide-binding</keyword>
<keyword evidence="5 16" id="KW-0347">Helicase</keyword>
<dbReference type="EC" id="5.6.2.4" evidence="10"/>
<dbReference type="SMART" id="SM00487">
    <property type="entry name" value="DEXDc"/>
    <property type="match status" value="1"/>
</dbReference>